<dbReference type="InterPro" id="IPR050463">
    <property type="entry name" value="Gfo/Idh/MocA_oxidrdct_glycsds"/>
</dbReference>
<gene>
    <name evidence="5" type="ORF">SAMN04488543_0462</name>
</gene>
<name>A0A1H1LVP4_9ACTN</name>
<dbReference type="SUPFAM" id="SSF51735">
    <property type="entry name" value="NAD(P)-binding Rossmann-fold domains"/>
    <property type="match status" value="1"/>
</dbReference>
<dbReference type="EMBL" id="LT629749">
    <property type="protein sequence ID" value="SDR78591.1"/>
    <property type="molecule type" value="Genomic_DNA"/>
</dbReference>
<dbReference type="PANTHER" id="PTHR43818:SF11">
    <property type="entry name" value="BCDNA.GH03377"/>
    <property type="match status" value="1"/>
</dbReference>
<accession>A0A1H1LVP4</accession>
<evidence type="ECO:0000256" key="2">
    <source>
        <dbReference type="SAM" id="MobiDB-lite"/>
    </source>
</evidence>
<dbReference type="Proteomes" id="UP000199092">
    <property type="component" value="Chromosome I"/>
</dbReference>
<evidence type="ECO:0000313" key="6">
    <source>
        <dbReference type="Proteomes" id="UP000199092"/>
    </source>
</evidence>
<dbReference type="InterPro" id="IPR055170">
    <property type="entry name" value="GFO_IDH_MocA-like_dom"/>
</dbReference>
<dbReference type="PANTHER" id="PTHR43818">
    <property type="entry name" value="BCDNA.GH03377"/>
    <property type="match status" value="1"/>
</dbReference>
<dbReference type="InterPro" id="IPR036291">
    <property type="entry name" value="NAD(P)-bd_dom_sf"/>
</dbReference>
<dbReference type="Gene3D" id="3.30.360.10">
    <property type="entry name" value="Dihydrodipicolinate Reductase, domain 2"/>
    <property type="match status" value="1"/>
</dbReference>
<evidence type="ECO:0000256" key="1">
    <source>
        <dbReference type="ARBA" id="ARBA00023002"/>
    </source>
</evidence>
<dbReference type="GO" id="GO:0000166">
    <property type="term" value="F:nucleotide binding"/>
    <property type="evidence" value="ECO:0007669"/>
    <property type="project" value="InterPro"/>
</dbReference>
<evidence type="ECO:0000313" key="5">
    <source>
        <dbReference type="EMBL" id="SDR78591.1"/>
    </source>
</evidence>
<sequence length="365" mass="37550">MSAPLRVGVVGVGHISAQYFAAFPRLPGLRLSAVADLDADRAAVVAAEQGVTACSVPELLAADDVDVVLNLTIPAAHVAVGTAALQAGKHVYAEKPLALTADEGAGLLAVAEAAGLRVGSAPDTVLGTGLQTARRLLDDGAVGEPHAAAVAWSSPGHERWHPAPFFYYQPGGGPLLDMGPYYLTALVTLLGPVERVMGASRRSTRARTVGQGPQAGAPVPVETDTTTSAVLEHRGGVTSTLTMSFDRWATRAPLFEVYGTEGTLAVPDPNHFDGTVELWAPATGAWQPAPVAGGYAGAGRGYGLADLAHALETGRPHRASGDLALHVLEVMDAVGRSSADHAVVELTTSVDRPEPVPLGSTPDSW</sequence>
<dbReference type="Pfam" id="PF01408">
    <property type="entry name" value="GFO_IDH_MocA"/>
    <property type="match status" value="1"/>
</dbReference>
<dbReference type="OrthoDB" id="9776544at2"/>
<dbReference type="Gene3D" id="3.40.50.720">
    <property type="entry name" value="NAD(P)-binding Rossmann-like Domain"/>
    <property type="match status" value="1"/>
</dbReference>
<keyword evidence="1" id="KW-0560">Oxidoreductase</keyword>
<feature type="region of interest" description="Disordered" evidence="2">
    <location>
        <begin position="202"/>
        <end position="222"/>
    </location>
</feature>
<organism evidence="5 6">
    <name type="scientific">Friedmanniella luteola</name>
    <dbReference type="NCBI Taxonomy" id="546871"/>
    <lineage>
        <taxon>Bacteria</taxon>
        <taxon>Bacillati</taxon>
        <taxon>Actinomycetota</taxon>
        <taxon>Actinomycetes</taxon>
        <taxon>Propionibacteriales</taxon>
        <taxon>Nocardioidaceae</taxon>
        <taxon>Friedmanniella</taxon>
    </lineage>
</organism>
<reference evidence="5 6" key="1">
    <citation type="submission" date="2016-10" db="EMBL/GenBank/DDBJ databases">
        <authorList>
            <person name="de Groot N.N."/>
        </authorList>
    </citation>
    <scope>NUCLEOTIDE SEQUENCE [LARGE SCALE GENOMIC DNA]</scope>
    <source>
        <strain evidence="5 6">DSM 21741</strain>
    </source>
</reference>
<dbReference type="AlphaFoldDB" id="A0A1H1LVP4"/>
<dbReference type="Pfam" id="PF22725">
    <property type="entry name" value="GFO_IDH_MocA_C3"/>
    <property type="match status" value="1"/>
</dbReference>
<protein>
    <submittedName>
        <fullName evidence="5">Predicted dehydrogenase</fullName>
    </submittedName>
</protein>
<evidence type="ECO:0000259" key="3">
    <source>
        <dbReference type="Pfam" id="PF01408"/>
    </source>
</evidence>
<proteinExistence type="predicted"/>
<dbReference type="InterPro" id="IPR000683">
    <property type="entry name" value="Gfo/Idh/MocA-like_OxRdtase_N"/>
</dbReference>
<evidence type="ECO:0000259" key="4">
    <source>
        <dbReference type="Pfam" id="PF22725"/>
    </source>
</evidence>
<feature type="domain" description="Gfo/Idh/MocA-like oxidoreductase N-terminal" evidence="3">
    <location>
        <begin position="5"/>
        <end position="118"/>
    </location>
</feature>
<dbReference type="RefSeq" id="WP_091416496.1">
    <property type="nucleotide sequence ID" value="NZ_LT629749.1"/>
</dbReference>
<keyword evidence="6" id="KW-1185">Reference proteome</keyword>
<dbReference type="GO" id="GO:0016491">
    <property type="term" value="F:oxidoreductase activity"/>
    <property type="evidence" value="ECO:0007669"/>
    <property type="project" value="UniProtKB-KW"/>
</dbReference>
<feature type="domain" description="GFO/IDH/MocA-like oxidoreductase" evidence="4">
    <location>
        <begin position="131"/>
        <end position="264"/>
    </location>
</feature>
<dbReference type="SUPFAM" id="SSF55347">
    <property type="entry name" value="Glyceraldehyde-3-phosphate dehydrogenase-like, C-terminal domain"/>
    <property type="match status" value="1"/>
</dbReference>
<dbReference type="STRING" id="546871.SAMN04488543_0462"/>